<dbReference type="Proteomes" id="UP000308600">
    <property type="component" value="Unassembled WGS sequence"/>
</dbReference>
<evidence type="ECO:0000313" key="1">
    <source>
        <dbReference type="EMBL" id="TFK68145.1"/>
    </source>
</evidence>
<keyword evidence="2" id="KW-1185">Reference proteome</keyword>
<accession>A0ACD3AR43</accession>
<sequence>MGKKSAFNLRNKHYFPPLSQLPWEGKRDQRFCNFFFQPIRRWCLLVEIIERNISPTSGHTNSKAPPVTCRVRDVDGRELRIDLHNGMRPGTVVDDCTRGYTMAIMCPTRHRFQDGGVGVNIDDLSALMVIPVSMNDMMQINDKIRTVRTCAICQRKTRYGCELCQMPYCSVRCQTVSWNTGHRELCQAAHVVRIWRKVDWNNTTLPGFY</sequence>
<organism evidence="1 2">
    <name type="scientific">Pluteus cervinus</name>
    <dbReference type="NCBI Taxonomy" id="181527"/>
    <lineage>
        <taxon>Eukaryota</taxon>
        <taxon>Fungi</taxon>
        <taxon>Dikarya</taxon>
        <taxon>Basidiomycota</taxon>
        <taxon>Agaricomycotina</taxon>
        <taxon>Agaricomycetes</taxon>
        <taxon>Agaricomycetidae</taxon>
        <taxon>Agaricales</taxon>
        <taxon>Pluteineae</taxon>
        <taxon>Pluteaceae</taxon>
        <taxon>Pluteus</taxon>
    </lineage>
</organism>
<protein>
    <submittedName>
        <fullName evidence="1">Uncharacterized protein</fullName>
    </submittedName>
</protein>
<evidence type="ECO:0000313" key="2">
    <source>
        <dbReference type="Proteomes" id="UP000308600"/>
    </source>
</evidence>
<reference evidence="1 2" key="1">
    <citation type="journal article" date="2019" name="Nat. Ecol. Evol.">
        <title>Megaphylogeny resolves global patterns of mushroom evolution.</title>
        <authorList>
            <person name="Varga T."/>
            <person name="Krizsan K."/>
            <person name="Foldi C."/>
            <person name="Dima B."/>
            <person name="Sanchez-Garcia M."/>
            <person name="Sanchez-Ramirez S."/>
            <person name="Szollosi G.J."/>
            <person name="Szarkandi J.G."/>
            <person name="Papp V."/>
            <person name="Albert L."/>
            <person name="Andreopoulos W."/>
            <person name="Angelini C."/>
            <person name="Antonin V."/>
            <person name="Barry K.W."/>
            <person name="Bougher N.L."/>
            <person name="Buchanan P."/>
            <person name="Buyck B."/>
            <person name="Bense V."/>
            <person name="Catcheside P."/>
            <person name="Chovatia M."/>
            <person name="Cooper J."/>
            <person name="Damon W."/>
            <person name="Desjardin D."/>
            <person name="Finy P."/>
            <person name="Geml J."/>
            <person name="Haridas S."/>
            <person name="Hughes K."/>
            <person name="Justo A."/>
            <person name="Karasinski D."/>
            <person name="Kautmanova I."/>
            <person name="Kiss B."/>
            <person name="Kocsube S."/>
            <person name="Kotiranta H."/>
            <person name="LaButti K.M."/>
            <person name="Lechner B.E."/>
            <person name="Liimatainen K."/>
            <person name="Lipzen A."/>
            <person name="Lukacs Z."/>
            <person name="Mihaltcheva S."/>
            <person name="Morgado L.N."/>
            <person name="Niskanen T."/>
            <person name="Noordeloos M.E."/>
            <person name="Ohm R.A."/>
            <person name="Ortiz-Santana B."/>
            <person name="Ovrebo C."/>
            <person name="Racz N."/>
            <person name="Riley R."/>
            <person name="Savchenko A."/>
            <person name="Shiryaev A."/>
            <person name="Soop K."/>
            <person name="Spirin V."/>
            <person name="Szebenyi C."/>
            <person name="Tomsovsky M."/>
            <person name="Tulloss R.E."/>
            <person name="Uehling J."/>
            <person name="Grigoriev I.V."/>
            <person name="Vagvolgyi C."/>
            <person name="Papp T."/>
            <person name="Martin F.M."/>
            <person name="Miettinen O."/>
            <person name="Hibbett D.S."/>
            <person name="Nagy L.G."/>
        </authorList>
    </citation>
    <scope>NUCLEOTIDE SEQUENCE [LARGE SCALE GENOMIC DNA]</scope>
    <source>
        <strain evidence="1 2">NL-1719</strain>
    </source>
</reference>
<dbReference type="EMBL" id="ML208358">
    <property type="protein sequence ID" value="TFK68145.1"/>
    <property type="molecule type" value="Genomic_DNA"/>
</dbReference>
<gene>
    <name evidence="1" type="ORF">BDN72DRAFT_842154</name>
</gene>
<name>A0ACD3AR43_9AGAR</name>
<proteinExistence type="predicted"/>